<evidence type="ECO:0000313" key="2">
    <source>
        <dbReference type="EMBL" id="KAF2840983.1"/>
    </source>
</evidence>
<comment type="caution">
    <text evidence="2">The sequence shown here is derived from an EMBL/GenBank/DDBJ whole genome shotgun (WGS) entry which is preliminary data.</text>
</comment>
<keyword evidence="3" id="KW-1185">Reference proteome</keyword>
<feature type="region of interest" description="Disordered" evidence="1">
    <location>
        <begin position="158"/>
        <end position="207"/>
    </location>
</feature>
<reference evidence="2" key="1">
    <citation type="journal article" date="2020" name="Stud. Mycol.">
        <title>101 Dothideomycetes genomes: a test case for predicting lifestyles and emergence of pathogens.</title>
        <authorList>
            <person name="Haridas S."/>
            <person name="Albert R."/>
            <person name="Binder M."/>
            <person name="Bloem J."/>
            <person name="Labutti K."/>
            <person name="Salamov A."/>
            <person name="Andreopoulos B."/>
            <person name="Baker S."/>
            <person name="Barry K."/>
            <person name="Bills G."/>
            <person name="Bluhm B."/>
            <person name="Cannon C."/>
            <person name="Castanera R."/>
            <person name="Culley D."/>
            <person name="Daum C."/>
            <person name="Ezra D."/>
            <person name="Gonzalez J."/>
            <person name="Henrissat B."/>
            <person name="Kuo A."/>
            <person name="Liang C."/>
            <person name="Lipzen A."/>
            <person name="Lutzoni F."/>
            <person name="Magnuson J."/>
            <person name="Mondo S."/>
            <person name="Nolan M."/>
            <person name="Ohm R."/>
            <person name="Pangilinan J."/>
            <person name="Park H.-J."/>
            <person name="Ramirez L."/>
            <person name="Alfaro M."/>
            <person name="Sun H."/>
            <person name="Tritt A."/>
            <person name="Yoshinaga Y."/>
            <person name="Zwiers L.-H."/>
            <person name="Turgeon B."/>
            <person name="Goodwin S."/>
            <person name="Spatafora J."/>
            <person name="Crous P."/>
            <person name="Grigoriev I."/>
        </authorList>
    </citation>
    <scope>NUCLEOTIDE SEQUENCE</scope>
    <source>
        <strain evidence="2">CBS 101060</strain>
    </source>
</reference>
<protein>
    <submittedName>
        <fullName evidence="2">Uncharacterized protein</fullName>
    </submittedName>
</protein>
<name>A0A9P4SE35_9PEZI</name>
<organism evidence="2 3">
    <name type="scientific">Patellaria atrata CBS 101060</name>
    <dbReference type="NCBI Taxonomy" id="1346257"/>
    <lineage>
        <taxon>Eukaryota</taxon>
        <taxon>Fungi</taxon>
        <taxon>Dikarya</taxon>
        <taxon>Ascomycota</taxon>
        <taxon>Pezizomycotina</taxon>
        <taxon>Dothideomycetes</taxon>
        <taxon>Dothideomycetes incertae sedis</taxon>
        <taxon>Patellariales</taxon>
        <taxon>Patellariaceae</taxon>
        <taxon>Patellaria</taxon>
    </lineage>
</organism>
<sequence>MGKSTGQAISMSIAAMDLAHHQYFIFNSLVNLPLTPSSTLSSIQSRFHASNASMETPKPSSKLPQLTEQVFDGLVAYMERQKRAVMFAALKASSPGGRKIAETLEDEMYDKMVAMIEVYGEGPLLKKFKSTHENLDSKAPDVQAQAQTNVATDILNKLPVPTDTTAQKDDPKPQLKGRKSVAFDTKRENESKKRWKHKRVSASRPLL</sequence>
<accession>A0A9P4SE35</accession>
<proteinExistence type="predicted"/>
<dbReference type="AlphaFoldDB" id="A0A9P4SE35"/>
<gene>
    <name evidence="2" type="ORF">M501DRAFT_1030175</name>
</gene>
<dbReference type="Proteomes" id="UP000799429">
    <property type="component" value="Unassembled WGS sequence"/>
</dbReference>
<evidence type="ECO:0000313" key="3">
    <source>
        <dbReference type="Proteomes" id="UP000799429"/>
    </source>
</evidence>
<evidence type="ECO:0000256" key="1">
    <source>
        <dbReference type="SAM" id="MobiDB-lite"/>
    </source>
</evidence>
<dbReference type="EMBL" id="MU006092">
    <property type="protein sequence ID" value="KAF2840983.1"/>
    <property type="molecule type" value="Genomic_DNA"/>
</dbReference>